<feature type="active site" description="Nucleophile" evidence="9">
    <location>
        <position position="389"/>
    </location>
</feature>
<comment type="catalytic activity">
    <reaction evidence="1 11">
        <text>an S-substituted glutathione + H2O = an S-substituted L-cysteinylglycine + L-glutamate</text>
        <dbReference type="Rhea" id="RHEA:59468"/>
        <dbReference type="ChEBI" id="CHEBI:15377"/>
        <dbReference type="ChEBI" id="CHEBI:29985"/>
        <dbReference type="ChEBI" id="CHEBI:90779"/>
        <dbReference type="ChEBI" id="CHEBI:143103"/>
        <dbReference type="EC" id="3.4.19.13"/>
    </reaction>
</comment>
<dbReference type="GO" id="GO:0006750">
    <property type="term" value="P:glutathione biosynthetic process"/>
    <property type="evidence" value="ECO:0007669"/>
    <property type="project" value="UniProtKB-KW"/>
</dbReference>
<gene>
    <name evidence="13" type="ORF">GGQ61_002927</name>
</gene>
<feature type="binding site" evidence="10">
    <location>
        <begin position="451"/>
        <end position="452"/>
    </location>
    <ligand>
        <name>L-glutamate</name>
        <dbReference type="ChEBI" id="CHEBI:29985"/>
    </ligand>
</feature>
<dbReference type="NCBIfam" id="TIGR00066">
    <property type="entry name" value="g_glut_trans"/>
    <property type="match status" value="1"/>
</dbReference>
<keyword evidence="7 11" id="KW-0012">Acyltransferase</keyword>
<dbReference type="Gene3D" id="3.60.20.40">
    <property type="match status" value="1"/>
</dbReference>
<dbReference type="Pfam" id="PF01019">
    <property type="entry name" value="G_glu_transpept"/>
    <property type="match status" value="1"/>
</dbReference>
<reference evidence="13 14" key="1">
    <citation type="submission" date="2020-08" db="EMBL/GenBank/DDBJ databases">
        <title>Genomic Encyclopedia of Type Strains, Phase IV (KMG-IV): sequencing the most valuable type-strain genomes for metagenomic binning, comparative biology and taxonomic classification.</title>
        <authorList>
            <person name="Goeker M."/>
        </authorList>
    </citation>
    <scope>NUCLEOTIDE SEQUENCE [LARGE SCALE GENOMIC DNA]</scope>
    <source>
        <strain evidence="13 14">DSM 21793</strain>
    </source>
</reference>
<evidence type="ECO:0000256" key="7">
    <source>
        <dbReference type="ARBA" id="ARBA00023315"/>
    </source>
</evidence>
<comment type="caution">
    <text evidence="13">The sequence shown here is derived from an EMBL/GenBank/DDBJ whole genome shotgun (WGS) entry which is preliminary data.</text>
</comment>
<comment type="catalytic activity">
    <reaction evidence="8 11">
        <text>an N-terminal (5-L-glutamyl)-[peptide] + an alpha-amino acid = 5-L-glutamyl amino acid + an N-terminal L-alpha-aminoacyl-[peptide]</text>
        <dbReference type="Rhea" id="RHEA:23904"/>
        <dbReference type="Rhea" id="RHEA-COMP:9780"/>
        <dbReference type="Rhea" id="RHEA-COMP:9795"/>
        <dbReference type="ChEBI" id="CHEBI:77644"/>
        <dbReference type="ChEBI" id="CHEBI:78597"/>
        <dbReference type="ChEBI" id="CHEBI:78599"/>
        <dbReference type="ChEBI" id="CHEBI:78608"/>
        <dbReference type="EC" id="2.3.2.2"/>
    </reaction>
</comment>
<dbReference type="GO" id="GO:0036374">
    <property type="term" value="F:glutathione hydrolase activity"/>
    <property type="evidence" value="ECO:0007669"/>
    <property type="project" value="UniProtKB-UniRule"/>
</dbReference>
<keyword evidence="5 11" id="KW-0378">Hydrolase</keyword>
<feature type="binding site" evidence="10">
    <location>
        <position position="473"/>
    </location>
    <ligand>
        <name>L-glutamate</name>
        <dbReference type="ChEBI" id="CHEBI:29985"/>
    </ligand>
</feature>
<accession>A0A840A1L3</accession>
<comment type="similarity">
    <text evidence="3 11">Belongs to the gamma-glutamyltransferase family.</text>
</comment>
<comment type="PTM">
    <text evidence="11">Cleaved by autocatalysis into a large and a small subunit.</text>
</comment>
<evidence type="ECO:0000313" key="14">
    <source>
        <dbReference type="Proteomes" id="UP000530564"/>
    </source>
</evidence>
<sequence>MRLTATLAAILAAASLAAPHAAQAQAAKGAAEYILDYDAIHHPVMGRKGMVVSQNEVASQVGADILRQGGNAVDAAVATGLALAVTLPRAGNLGGGGFMLVHLAKEKRTLAVDYYGQAPAATDAALLAGANGKMDPAKRYSHRAVAVPGTVKGLYEVHRQYGKLPWKKLVEPAVKLATDGLILTDDMTYALDVYRDGLLADAPSAKALYKAGGATYAPGERLKQPDLAWSLRQIRDGGADAFYRGELGRRVVAGVQAGGGVLTQEDLAGYQIRISEPLWCDYRGTPVAYMPPPAAGVLLCELMNIVERYPMAEYGQNSVQSLHVTAEAMKLVFADRAKFMGGWPQHQPPVGGLSSKAYAAERAKLIDLGKAMDQKVSPGDPLLFESRDTTHYSVADAEGNVVSNTFTLGSSFGAHVMAAGTGFFLNDAMANFAWGGDEPANAPEPGKRVISTITPLIAFKDDKPWLVAGTPGGTRIIPAMAQLLSNVVDHKLNVAEATQRPRIFQAASDTPVEFEPGFPIDMLKLMEAKGHETRTSLTMGSTQSIMIENGVFEGGADSRRPDAAAVPVD</sequence>
<evidence type="ECO:0000256" key="5">
    <source>
        <dbReference type="ARBA" id="ARBA00022801"/>
    </source>
</evidence>
<evidence type="ECO:0000256" key="12">
    <source>
        <dbReference type="SAM" id="SignalP"/>
    </source>
</evidence>
<dbReference type="Gene3D" id="1.10.246.130">
    <property type="match status" value="1"/>
</dbReference>
<dbReference type="Proteomes" id="UP000530564">
    <property type="component" value="Unassembled WGS sequence"/>
</dbReference>
<dbReference type="PANTHER" id="PTHR43199:SF1">
    <property type="entry name" value="GLUTATHIONE HYDROLASE PROENZYME"/>
    <property type="match status" value="1"/>
</dbReference>
<dbReference type="UniPathway" id="UPA00204"/>
<dbReference type="InterPro" id="IPR051792">
    <property type="entry name" value="GGT_bact"/>
</dbReference>
<dbReference type="AlphaFoldDB" id="A0A840A1L3"/>
<evidence type="ECO:0000256" key="1">
    <source>
        <dbReference type="ARBA" id="ARBA00001049"/>
    </source>
</evidence>
<protein>
    <recommendedName>
        <fullName evidence="11">Glutathione hydrolase proenzyme</fullName>
        <ecNumber evidence="11">2.3.2.2</ecNumber>
        <ecNumber evidence="11">3.4.19.13</ecNumber>
    </recommendedName>
    <component>
        <recommendedName>
            <fullName evidence="11">Glutathione hydrolase large chain</fullName>
        </recommendedName>
    </component>
    <component>
        <recommendedName>
            <fullName evidence="11">Glutathione hydrolase small chain</fullName>
        </recommendedName>
    </component>
</protein>
<dbReference type="EMBL" id="JACIDK010000004">
    <property type="protein sequence ID" value="MBB3892194.1"/>
    <property type="molecule type" value="Genomic_DNA"/>
</dbReference>
<dbReference type="InterPro" id="IPR029055">
    <property type="entry name" value="Ntn_hydrolases_N"/>
</dbReference>
<name>A0A840A1L3_9CAUL</name>
<dbReference type="InterPro" id="IPR043138">
    <property type="entry name" value="GGT_lsub"/>
</dbReference>
<evidence type="ECO:0000256" key="9">
    <source>
        <dbReference type="PIRSR" id="PIRSR600101-1"/>
    </source>
</evidence>
<evidence type="ECO:0000256" key="11">
    <source>
        <dbReference type="RuleBase" id="RU368036"/>
    </source>
</evidence>
<evidence type="ECO:0000256" key="6">
    <source>
        <dbReference type="ARBA" id="ARBA00023145"/>
    </source>
</evidence>
<dbReference type="EC" id="2.3.2.2" evidence="11"/>
<dbReference type="RefSeq" id="WP_183774032.1">
    <property type="nucleotide sequence ID" value="NZ_JACIDK010000004.1"/>
</dbReference>
<organism evidence="13 14">
    <name type="scientific">Phenylobacterium haematophilum</name>
    <dbReference type="NCBI Taxonomy" id="98513"/>
    <lineage>
        <taxon>Bacteria</taxon>
        <taxon>Pseudomonadati</taxon>
        <taxon>Pseudomonadota</taxon>
        <taxon>Alphaproteobacteria</taxon>
        <taxon>Caulobacterales</taxon>
        <taxon>Caulobacteraceae</taxon>
        <taxon>Phenylobacterium</taxon>
    </lineage>
</organism>
<keyword evidence="12" id="KW-0732">Signal</keyword>
<dbReference type="GO" id="GO:0103068">
    <property type="term" value="F:leukotriene C4 gamma-glutamyl transferase activity"/>
    <property type="evidence" value="ECO:0007669"/>
    <property type="project" value="UniProtKB-EC"/>
</dbReference>
<evidence type="ECO:0000256" key="4">
    <source>
        <dbReference type="ARBA" id="ARBA00022679"/>
    </source>
</evidence>
<keyword evidence="4 11" id="KW-0808">Transferase</keyword>
<proteinExistence type="inferred from homology"/>
<dbReference type="GO" id="GO:0006751">
    <property type="term" value="P:glutathione catabolic process"/>
    <property type="evidence" value="ECO:0007669"/>
    <property type="project" value="UniProtKB-UniRule"/>
</dbReference>
<dbReference type="PRINTS" id="PR01210">
    <property type="entry name" value="GGTRANSPTASE"/>
</dbReference>
<evidence type="ECO:0000256" key="2">
    <source>
        <dbReference type="ARBA" id="ARBA00001089"/>
    </source>
</evidence>
<evidence type="ECO:0000313" key="13">
    <source>
        <dbReference type="EMBL" id="MBB3892194.1"/>
    </source>
</evidence>
<evidence type="ECO:0000256" key="3">
    <source>
        <dbReference type="ARBA" id="ARBA00009381"/>
    </source>
</evidence>
<comment type="subunit">
    <text evidence="11">This enzyme consists of two polypeptide chains, which are synthesized in precursor form from a single polypeptide.</text>
</comment>
<keyword evidence="11" id="KW-0317">Glutathione biosynthesis</keyword>
<dbReference type="PANTHER" id="PTHR43199">
    <property type="entry name" value="GLUTATHIONE HYDROLASE"/>
    <property type="match status" value="1"/>
</dbReference>
<feature type="chain" id="PRO_5032627931" description="Glutathione hydrolase proenzyme" evidence="12">
    <location>
        <begin position="25"/>
        <end position="569"/>
    </location>
</feature>
<dbReference type="EC" id="3.4.19.13" evidence="11"/>
<evidence type="ECO:0000256" key="8">
    <source>
        <dbReference type="ARBA" id="ARBA00047417"/>
    </source>
</evidence>
<evidence type="ECO:0000256" key="10">
    <source>
        <dbReference type="PIRSR" id="PIRSR600101-2"/>
    </source>
</evidence>
<feature type="signal peptide" evidence="12">
    <location>
        <begin position="1"/>
        <end position="24"/>
    </location>
</feature>
<comment type="pathway">
    <text evidence="11">Sulfur metabolism; glutathione metabolism.</text>
</comment>
<comment type="catalytic activity">
    <reaction evidence="2 11">
        <text>glutathione + H2O = L-cysteinylglycine + L-glutamate</text>
        <dbReference type="Rhea" id="RHEA:28807"/>
        <dbReference type="ChEBI" id="CHEBI:15377"/>
        <dbReference type="ChEBI" id="CHEBI:29985"/>
        <dbReference type="ChEBI" id="CHEBI:57925"/>
        <dbReference type="ChEBI" id="CHEBI:61694"/>
        <dbReference type="EC" id="3.4.19.13"/>
    </reaction>
</comment>
<dbReference type="SUPFAM" id="SSF56235">
    <property type="entry name" value="N-terminal nucleophile aminohydrolases (Ntn hydrolases)"/>
    <property type="match status" value="1"/>
</dbReference>
<keyword evidence="14" id="KW-1185">Reference proteome</keyword>
<keyword evidence="6 11" id="KW-0865">Zymogen</keyword>
<dbReference type="InterPro" id="IPR000101">
    <property type="entry name" value="GGT_peptidase"/>
</dbReference>
<dbReference type="InterPro" id="IPR043137">
    <property type="entry name" value="GGT_ssub_C"/>
</dbReference>